<dbReference type="Gene3D" id="1.20.5.210">
    <property type="entry name" value="Cytochrome b-c1 complex subunit 8"/>
    <property type="match status" value="1"/>
</dbReference>
<evidence type="ECO:0000256" key="5">
    <source>
        <dbReference type="ARBA" id="ARBA00022692"/>
    </source>
</evidence>
<evidence type="ECO:0000256" key="9">
    <source>
        <dbReference type="ARBA" id="ARBA00023128"/>
    </source>
</evidence>
<dbReference type="GO" id="GO:0005743">
    <property type="term" value="C:mitochondrial inner membrane"/>
    <property type="evidence" value="ECO:0007669"/>
    <property type="project" value="UniProtKB-SubCell"/>
</dbReference>
<reference evidence="12" key="1">
    <citation type="submission" date="2025-08" db="UniProtKB">
        <authorList>
            <consortium name="Ensembl"/>
        </authorList>
    </citation>
    <scope>IDENTIFICATION</scope>
</reference>
<proteinExistence type="inferred from homology"/>
<keyword evidence="4" id="KW-0679">Respiratory chain</keyword>
<keyword evidence="3" id="KW-0813">Transport</keyword>
<evidence type="ECO:0000256" key="3">
    <source>
        <dbReference type="ARBA" id="ARBA00022448"/>
    </source>
</evidence>
<evidence type="ECO:0000256" key="1">
    <source>
        <dbReference type="ARBA" id="ARBA00004434"/>
    </source>
</evidence>
<evidence type="ECO:0000313" key="13">
    <source>
        <dbReference type="Proteomes" id="UP000472260"/>
    </source>
</evidence>
<protein>
    <recommendedName>
        <fullName evidence="14">Ubiquinol-cytochrome c reductase complex 9.5 kDa protein</fullName>
    </recommendedName>
</protein>
<evidence type="ECO:0000256" key="2">
    <source>
        <dbReference type="ARBA" id="ARBA00007668"/>
    </source>
</evidence>
<keyword evidence="9" id="KW-0496">Mitochondrion</keyword>
<evidence type="ECO:0000313" key="12">
    <source>
        <dbReference type="Ensembl" id="ENSSANP00000053682.1"/>
    </source>
</evidence>
<organism evidence="12 13">
    <name type="scientific">Sinocyclocheilus anshuiensis</name>
    <dbReference type="NCBI Taxonomy" id="1608454"/>
    <lineage>
        <taxon>Eukaryota</taxon>
        <taxon>Metazoa</taxon>
        <taxon>Chordata</taxon>
        <taxon>Craniata</taxon>
        <taxon>Vertebrata</taxon>
        <taxon>Euteleostomi</taxon>
        <taxon>Actinopterygii</taxon>
        <taxon>Neopterygii</taxon>
        <taxon>Teleostei</taxon>
        <taxon>Ostariophysi</taxon>
        <taxon>Cypriniformes</taxon>
        <taxon>Cyprinidae</taxon>
        <taxon>Cyprininae</taxon>
        <taxon>Sinocyclocheilus</taxon>
    </lineage>
</organism>
<keyword evidence="6" id="KW-0999">Mitochondrion inner membrane</keyword>
<dbReference type="GO" id="GO:0006122">
    <property type="term" value="P:mitochondrial electron transport, ubiquinol to cytochrome c"/>
    <property type="evidence" value="ECO:0007669"/>
    <property type="project" value="InterPro"/>
</dbReference>
<dbReference type="InterPro" id="IPR036642">
    <property type="entry name" value="Cyt_bc1_su8_sf"/>
</dbReference>
<dbReference type="AlphaFoldDB" id="A0A671P730"/>
<feature type="transmembrane region" description="Helical" evidence="11">
    <location>
        <begin position="31"/>
        <end position="52"/>
    </location>
</feature>
<dbReference type="Ensembl" id="ENSSANT00000057085.1">
    <property type="protein sequence ID" value="ENSSANP00000053682.1"/>
    <property type="gene ID" value="ENSSANG00000026872.1"/>
</dbReference>
<comment type="similarity">
    <text evidence="2">Belongs to the UQCRQ/QCR8 family.</text>
</comment>
<evidence type="ECO:0000256" key="7">
    <source>
        <dbReference type="ARBA" id="ARBA00022982"/>
    </source>
</evidence>
<accession>A0A671P730</accession>
<keyword evidence="10 11" id="KW-0472">Membrane</keyword>
<evidence type="ECO:0000256" key="10">
    <source>
        <dbReference type="ARBA" id="ARBA00023136"/>
    </source>
</evidence>
<reference evidence="12" key="2">
    <citation type="submission" date="2025-09" db="UniProtKB">
        <authorList>
            <consortium name="Ensembl"/>
        </authorList>
    </citation>
    <scope>IDENTIFICATION</scope>
</reference>
<name>A0A671P730_9TELE</name>
<sequence>MVALENYFSFHKCKCFSTVYNIIQTLCMTKLFYKPASLFTAMVLMYLTYTWGNRVHEQSKRKNLEDYENDQ</sequence>
<evidence type="ECO:0000256" key="6">
    <source>
        <dbReference type="ARBA" id="ARBA00022792"/>
    </source>
</evidence>
<dbReference type="GO" id="GO:0045275">
    <property type="term" value="C:respiratory chain complex III"/>
    <property type="evidence" value="ECO:0007669"/>
    <property type="project" value="InterPro"/>
</dbReference>
<evidence type="ECO:0000256" key="11">
    <source>
        <dbReference type="SAM" id="Phobius"/>
    </source>
</evidence>
<keyword evidence="13" id="KW-1185">Reference proteome</keyword>
<keyword evidence="5 11" id="KW-0812">Transmembrane</keyword>
<dbReference type="Proteomes" id="UP000472260">
    <property type="component" value="Unassembled WGS sequence"/>
</dbReference>
<evidence type="ECO:0000256" key="4">
    <source>
        <dbReference type="ARBA" id="ARBA00022660"/>
    </source>
</evidence>
<evidence type="ECO:0008006" key="14">
    <source>
        <dbReference type="Google" id="ProtNLM"/>
    </source>
</evidence>
<keyword evidence="7" id="KW-0249">Electron transport</keyword>
<evidence type="ECO:0000256" key="8">
    <source>
        <dbReference type="ARBA" id="ARBA00022989"/>
    </source>
</evidence>
<dbReference type="SUPFAM" id="SSF81508">
    <property type="entry name" value="Ubiquinone-binding protein QP-C of cytochrome bc1 complex (Ubiquinol-cytochrome c reductase)"/>
    <property type="match status" value="1"/>
</dbReference>
<keyword evidence="8 11" id="KW-1133">Transmembrane helix</keyword>
<comment type="subcellular location">
    <subcellularLocation>
        <location evidence="1">Mitochondrion inner membrane</location>
        <topology evidence="1">Single-pass membrane protein</topology>
    </subcellularLocation>
</comment>